<evidence type="ECO:0000256" key="2">
    <source>
        <dbReference type="ARBA" id="ARBA00023242"/>
    </source>
</evidence>
<dbReference type="Proteomes" id="UP000597762">
    <property type="component" value="Unassembled WGS sequence"/>
</dbReference>
<protein>
    <submittedName>
        <fullName evidence="6">TFIP11</fullName>
    </submittedName>
</protein>
<dbReference type="Pfam" id="PF12457">
    <property type="entry name" value="TIP_N"/>
    <property type="match status" value="1"/>
</dbReference>
<comment type="subcellular location">
    <subcellularLocation>
        <location evidence="1">Nucleus</location>
    </subcellularLocation>
</comment>
<dbReference type="InterPro" id="IPR022159">
    <property type="entry name" value="STIP/TFIP11_N"/>
</dbReference>
<evidence type="ECO:0000313" key="7">
    <source>
        <dbReference type="Proteomes" id="UP000597762"/>
    </source>
</evidence>
<dbReference type="EMBL" id="CAHIKZ030001941">
    <property type="protein sequence ID" value="CAE1277785.1"/>
    <property type="molecule type" value="Genomic_DNA"/>
</dbReference>
<dbReference type="PANTHER" id="PTHR23329">
    <property type="entry name" value="TUFTELIN-INTERACTING PROTEIN 11-RELATED"/>
    <property type="match status" value="1"/>
</dbReference>
<feature type="region of interest" description="Disordered" evidence="3">
    <location>
        <begin position="147"/>
        <end position="170"/>
    </location>
</feature>
<gene>
    <name evidence="6" type="ORF">SPHA_40864</name>
</gene>
<feature type="compositionally biased region" description="Acidic residues" evidence="3">
    <location>
        <begin position="119"/>
        <end position="129"/>
    </location>
</feature>
<name>A0A812CKQ4_ACAPH</name>
<dbReference type="InterPro" id="IPR022783">
    <property type="entry name" value="GCFC_dom"/>
</dbReference>
<dbReference type="GO" id="GO:0000390">
    <property type="term" value="P:spliceosomal complex disassembly"/>
    <property type="evidence" value="ECO:0007669"/>
    <property type="project" value="InterPro"/>
</dbReference>
<evidence type="ECO:0000256" key="1">
    <source>
        <dbReference type="ARBA" id="ARBA00004123"/>
    </source>
</evidence>
<evidence type="ECO:0000313" key="6">
    <source>
        <dbReference type="EMBL" id="CAE1277785.1"/>
    </source>
</evidence>
<keyword evidence="2" id="KW-0539">Nucleus</keyword>
<comment type="caution">
    <text evidence="6">The sequence shown here is derived from an EMBL/GenBank/DDBJ whole genome shotgun (WGS) entry which is preliminary data.</text>
</comment>
<evidence type="ECO:0000259" key="4">
    <source>
        <dbReference type="Pfam" id="PF07842"/>
    </source>
</evidence>
<evidence type="ECO:0000259" key="5">
    <source>
        <dbReference type="Pfam" id="PF12457"/>
    </source>
</evidence>
<feature type="domain" description="Tuftelin interacting protein N-terminal" evidence="5">
    <location>
        <begin position="41"/>
        <end position="127"/>
    </location>
</feature>
<dbReference type="OrthoDB" id="4822at2759"/>
<feature type="compositionally biased region" description="Basic and acidic residues" evidence="3">
    <location>
        <begin position="108"/>
        <end position="118"/>
    </location>
</feature>
<feature type="domain" description="GCF C-terminal" evidence="4">
    <location>
        <begin position="347"/>
        <end position="439"/>
    </location>
</feature>
<organism evidence="6 7">
    <name type="scientific">Acanthosepion pharaonis</name>
    <name type="common">Pharaoh cuttlefish</name>
    <name type="synonym">Sepia pharaonis</name>
    <dbReference type="NCBI Taxonomy" id="158019"/>
    <lineage>
        <taxon>Eukaryota</taxon>
        <taxon>Metazoa</taxon>
        <taxon>Spiralia</taxon>
        <taxon>Lophotrochozoa</taxon>
        <taxon>Mollusca</taxon>
        <taxon>Cephalopoda</taxon>
        <taxon>Coleoidea</taxon>
        <taxon>Decapodiformes</taxon>
        <taxon>Sepiida</taxon>
        <taxon>Sepiina</taxon>
        <taxon>Sepiidae</taxon>
        <taxon>Acanthosepion</taxon>
    </lineage>
</organism>
<evidence type="ECO:0000256" key="3">
    <source>
        <dbReference type="SAM" id="MobiDB-lite"/>
    </source>
</evidence>
<keyword evidence="7" id="KW-1185">Reference proteome</keyword>
<reference evidence="6" key="1">
    <citation type="submission" date="2021-01" db="EMBL/GenBank/DDBJ databases">
        <authorList>
            <person name="Li R."/>
            <person name="Bekaert M."/>
        </authorList>
    </citation>
    <scope>NUCLEOTIDE SEQUENCE</scope>
    <source>
        <strain evidence="6">Farmed</strain>
    </source>
</reference>
<dbReference type="GO" id="GO:0071008">
    <property type="term" value="C:U2-type post-mRNA release spliceosomal complex"/>
    <property type="evidence" value="ECO:0007669"/>
    <property type="project" value="TreeGrafter"/>
</dbReference>
<dbReference type="InterPro" id="IPR045211">
    <property type="entry name" value="TFP11/STIP/Ntr1"/>
</dbReference>
<feature type="region of interest" description="Disordered" evidence="3">
    <location>
        <begin position="107"/>
        <end position="132"/>
    </location>
</feature>
<accession>A0A812CKQ4</accession>
<dbReference type="AlphaFoldDB" id="A0A812CKQ4"/>
<dbReference type="PANTHER" id="PTHR23329:SF1">
    <property type="entry name" value="TUFTELIN-INTERACTING PROTEIN 11"/>
    <property type="match status" value="1"/>
</dbReference>
<proteinExistence type="predicted"/>
<dbReference type="Pfam" id="PF07842">
    <property type="entry name" value="GCFC"/>
    <property type="match status" value="1"/>
</dbReference>
<sequence>MASAVLSPPPLSCSFLLFFLYAKHQFYFIENLVISIMSSPEVEKFEVTDYDLENEFNPNRRQRRQTKNQATYGIWADPESDEEEKPMFGKTNTKKDYTLNFVSGGLKQAEKPASKTEGSDVDSEEEEPEIPVKKKKEPVALYGRFAGPERTQQSLKHFPVKDSDEEDEKDFREELQQWKREPSSATNRKPKYIYKTAQEVIESGGSRKKKSIQPSELSKVKVIDMTGKEKRVLSGYHAISQRHDKPDEDEDVIESTPKQRTAFDVPELIHNLNILVDMAEVEIIQNDRKHRHNSDQIINMRHEKERLDAICTQEEKQCNRLQEILDIVESCEKRTKPDCEDPLTLVECVTLFQKLQNDYYEEYKMYDMGALAIALVFPLVKKFYEEWEPLQDSSKGIKAMKEWRELLEDNNHHYMYNINNMDVYQRLIWDVWLPIIRKTIL</sequence>
<feature type="region of interest" description="Disordered" evidence="3">
    <location>
        <begin position="58"/>
        <end position="91"/>
    </location>
</feature>